<dbReference type="InterPro" id="IPR041256">
    <property type="entry name" value="CdiI_4"/>
</dbReference>
<dbReference type="STRING" id="465817.ETA_19600"/>
<evidence type="ECO:0000313" key="3">
    <source>
        <dbReference type="Proteomes" id="UP000001726"/>
    </source>
</evidence>
<dbReference type="CDD" id="cd20688">
    <property type="entry name" value="CdiI_Ecoli_Nm-like"/>
    <property type="match status" value="1"/>
</dbReference>
<dbReference type="Proteomes" id="UP000001726">
    <property type="component" value="Chromosome"/>
</dbReference>
<dbReference type="AlphaFoldDB" id="B2VIC7"/>
<dbReference type="eggNOG" id="ENOG5032USJ">
    <property type="taxonomic scope" value="Bacteria"/>
</dbReference>
<dbReference type="KEGG" id="eta:ETA_19600"/>
<keyword evidence="3" id="KW-1185">Reference proteome</keyword>
<name>B2VIC7_ERWT9</name>
<gene>
    <name evidence="2" type="ordered locus">ETA_19600</name>
</gene>
<dbReference type="OrthoDB" id="6659460at2"/>
<dbReference type="RefSeq" id="WP_012441685.1">
    <property type="nucleotide sequence ID" value="NC_010694.1"/>
</dbReference>
<evidence type="ECO:0000259" key="1">
    <source>
        <dbReference type="Pfam" id="PF18624"/>
    </source>
</evidence>
<feature type="domain" description="CDI immunity protein" evidence="1">
    <location>
        <begin position="16"/>
        <end position="111"/>
    </location>
</feature>
<dbReference type="EMBL" id="CU468135">
    <property type="protein sequence ID" value="CAO97006.1"/>
    <property type="molecule type" value="Genomic_DNA"/>
</dbReference>
<dbReference type="HOGENOM" id="CLU_146549_1_0_6"/>
<reference evidence="2 3" key="1">
    <citation type="journal article" date="2008" name="Environ. Microbiol.">
        <title>The genome of Erwinia tasmaniensis strain Et1/99, a non-pathogenic bacterium in the genus Erwinia.</title>
        <authorList>
            <person name="Kube M."/>
            <person name="Migdoll A.M."/>
            <person name="Mueller I."/>
            <person name="Kuhl H."/>
            <person name="Beck A."/>
            <person name="Reinhardt R."/>
            <person name="Geider K."/>
        </authorList>
    </citation>
    <scope>NUCLEOTIDE SEQUENCE [LARGE SCALE GENOMIC DNA]</scope>
    <source>
        <strain evidence="3">DSM 17950 / CFBP 7177 / CIP 109463 / NCPPB 4357 / Et1/99</strain>
    </source>
</reference>
<protein>
    <recommendedName>
        <fullName evidence="1">CDI immunity protein domain-containing protein</fullName>
    </recommendedName>
</protein>
<dbReference type="NCBIfam" id="NF033826">
    <property type="entry name" value="immun_CdiI"/>
    <property type="match status" value="1"/>
</dbReference>
<accession>B2VIC7</accession>
<proteinExistence type="predicted"/>
<organism evidence="2 3">
    <name type="scientific">Erwinia tasmaniensis (strain DSM 17950 / CFBP 7177 / CIP 109463 / NCPPB 4357 / Et1/99)</name>
    <dbReference type="NCBI Taxonomy" id="465817"/>
    <lineage>
        <taxon>Bacteria</taxon>
        <taxon>Pseudomonadati</taxon>
        <taxon>Pseudomonadota</taxon>
        <taxon>Gammaproteobacteria</taxon>
        <taxon>Enterobacterales</taxon>
        <taxon>Erwiniaceae</taxon>
        <taxon>Erwinia</taxon>
    </lineage>
</organism>
<sequence length="116" mass="13792">MNEYLFENINYENDDEWVLKDFFNSLHLQGKLLYGVDNIIKRCGFVINETYCHYPDLQDIDPEFHFEGIMFGVWEGEKIVPEAIGFKYTKLACEKYLKLHPEDSNKVNEFLEKILS</sequence>
<evidence type="ECO:0000313" key="2">
    <source>
        <dbReference type="EMBL" id="CAO97006.1"/>
    </source>
</evidence>
<dbReference type="Pfam" id="PF18624">
    <property type="entry name" value="CdiI_4"/>
    <property type="match status" value="1"/>
</dbReference>